<dbReference type="PANTHER" id="PTHR43301">
    <property type="entry name" value="ARABINAN ENDO-1,5-ALPHA-L-ARABINOSIDASE"/>
    <property type="match status" value="1"/>
</dbReference>
<reference evidence="6 7" key="1">
    <citation type="submission" date="2021-05" db="EMBL/GenBank/DDBJ databases">
        <title>Kineosporia and Streptomyces sp. nov. two new marine actinobacteria isolated from Coral.</title>
        <authorList>
            <person name="Buangrab K."/>
            <person name="Sutthacheep M."/>
            <person name="Yeemin T."/>
            <person name="Harunari E."/>
            <person name="Igarashi Y."/>
            <person name="Kanchanasin P."/>
            <person name="Tanasupawat S."/>
            <person name="Phongsopitanun W."/>
        </authorList>
    </citation>
    <scope>NUCLEOTIDE SEQUENCE [LARGE SCALE GENOMIC DNA]</scope>
    <source>
        <strain evidence="6 7">J2-2</strain>
    </source>
</reference>
<dbReference type="Proteomes" id="UP001197247">
    <property type="component" value="Unassembled WGS sequence"/>
</dbReference>
<dbReference type="PANTHER" id="PTHR43301:SF3">
    <property type="entry name" value="ARABINAN ENDO-1,5-ALPHA-L-ARABINOSIDASE A-RELATED"/>
    <property type="match status" value="1"/>
</dbReference>
<evidence type="ECO:0000256" key="1">
    <source>
        <dbReference type="ARBA" id="ARBA00004834"/>
    </source>
</evidence>
<comment type="pathway">
    <text evidence="1 5">Glycan metabolism; L-arabinan degradation.</text>
</comment>
<evidence type="ECO:0000313" key="6">
    <source>
        <dbReference type="EMBL" id="MBT0770877.1"/>
    </source>
</evidence>
<dbReference type="InterPro" id="IPR050727">
    <property type="entry name" value="GH43_arabinanases"/>
</dbReference>
<dbReference type="InterPro" id="IPR016840">
    <property type="entry name" value="Glyco_hydro_43_endo_a_Ara-ase"/>
</dbReference>
<proteinExistence type="inferred from homology"/>
<gene>
    <name evidence="6" type="ORF">KIH74_18200</name>
</gene>
<keyword evidence="4 5" id="KW-0326">Glycosidase</keyword>
<comment type="similarity">
    <text evidence="2 5">Belongs to the glycosyl hydrolase 43 family.</text>
</comment>
<sequence length="348" mass="36655">MSSVFSVRSGARTGWWRGRTRLAGLLAAALVTAAAVPVGLHMRSASAAEYPGPGAVSGNITVHDPSMVKGPDGTYLLAATAPGIALRTSTDRTKFTYSGLAFPNGASWTDEYTGTSNGNLWAPDLSYQGGKYLLYYAASSFGKNKSAIFLATSTTGKPGSFTNQGKVYSTTTSSDHNAIDPNLIIDRSGKWWLSLGSFWTGIKMIQLDPSTGKQLSSNKTVYSIASRASGSTAIEGPAIIYHAGYYFLFTSWDACCQGTSSTYKIKVGRSKTITGPYKDRAGTLLTAGGGTQILGTHGTIVGPGGQSLIQDGDGDVLVYHYYDGADNGTAKLGINRLTWDSSVWPVVS</sequence>
<keyword evidence="7" id="KW-1185">Reference proteome</keyword>
<dbReference type="InterPro" id="IPR023296">
    <property type="entry name" value="Glyco_hydro_beta-prop_sf"/>
</dbReference>
<dbReference type="InterPro" id="IPR006710">
    <property type="entry name" value="Glyco_hydro_43"/>
</dbReference>
<evidence type="ECO:0000256" key="2">
    <source>
        <dbReference type="ARBA" id="ARBA00009865"/>
    </source>
</evidence>
<dbReference type="Gene3D" id="2.115.10.20">
    <property type="entry name" value="Glycosyl hydrolase domain, family 43"/>
    <property type="match status" value="1"/>
</dbReference>
<dbReference type="PIRSF" id="PIRSF026534">
    <property type="entry name" value="Endo_alpha-L-arabinosidase"/>
    <property type="match status" value="1"/>
</dbReference>
<dbReference type="RefSeq" id="WP_214157168.1">
    <property type="nucleotide sequence ID" value="NZ_JAHBAY010000007.1"/>
</dbReference>
<protein>
    <submittedName>
        <fullName evidence="6">Arabinan endo-1,5-alpha-L-arabinosidase</fullName>
    </submittedName>
</protein>
<evidence type="ECO:0000256" key="3">
    <source>
        <dbReference type="ARBA" id="ARBA00022801"/>
    </source>
</evidence>
<evidence type="ECO:0000313" key="7">
    <source>
        <dbReference type="Proteomes" id="UP001197247"/>
    </source>
</evidence>
<name>A0ABS5TIH8_9ACTN</name>
<dbReference type="CDD" id="cd08998">
    <property type="entry name" value="GH43_Arb43a-like"/>
    <property type="match status" value="1"/>
</dbReference>
<keyword evidence="3 5" id="KW-0378">Hydrolase</keyword>
<evidence type="ECO:0000256" key="4">
    <source>
        <dbReference type="ARBA" id="ARBA00023295"/>
    </source>
</evidence>
<dbReference type="Pfam" id="PF04616">
    <property type="entry name" value="Glyco_hydro_43"/>
    <property type="match status" value="1"/>
</dbReference>
<evidence type="ECO:0000256" key="5">
    <source>
        <dbReference type="PIRNR" id="PIRNR026534"/>
    </source>
</evidence>
<comment type="caution">
    <text evidence="6">The sequence shown here is derived from an EMBL/GenBank/DDBJ whole genome shotgun (WGS) entry which is preliminary data.</text>
</comment>
<dbReference type="EMBL" id="JAHBAY010000007">
    <property type="protein sequence ID" value="MBT0770877.1"/>
    <property type="molecule type" value="Genomic_DNA"/>
</dbReference>
<accession>A0ABS5TIH8</accession>
<organism evidence="6 7">
    <name type="scientific">Kineosporia corallincola</name>
    <dbReference type="NCBI Taxonomy" id="2835133"/>
    <lineage>
        <taxon>Bacteria</taxon>
        <taxon>Bacillati</taxon>
        <taxon>Actinomycetota</taxon>
        <taxon>Actinomycetes</taxon>
        <taxon>Kineosporiales</taxon>
        <taxon>Kineosporiaceae</taxon>
        <taxon>Kineosporia</taxon>
    </lineage>
</organism>
<dbReference type="SUPFAM" id="SSF75005">
    <property type="entry name" value="Arabinanase/levansucrase/invertase"/>
    <property type="match status" value="1"/>
</dbReference>